<gene>
    <name evidence="1" type="ORF">METZ01_LOCUS266962</name>
</gene>
<sequence length="61" mass="6813">VTIADNDDRVQPISSVIGFSINPNANLDPPLKNITTNPAPNITQFWLIRTNHHPRKIDVPD</sequence>
<dbReference type="AlphaFoldDB" id="A0A382JQJ9"/>
<name>A0A382JQJ9_9ZZZZ</name>
<reference evidence="1" key="1">
    <citation type="submission" date="2018-05" db="EMBL/GenBank/DDBJ databases">
        <authorList>
            <person name="Lanie J.A."/>
            <person name="Ng W.-L."/>
            <person name="Kazmierczak K.M."/>
            <person name="Andrzejewski T.M."/>
            <person name="Davidsen T.M."/>
            <person name="Wayne K.J."/>
            <person name="Tettelin H."/>
            <person name="Glass J.I."/>
            <person name="Rusch D."/>
            <person name="Podicherti R."/>
            <person name="Tsui H.-C.T."/>
            <person name="Winkler M.E."/>
        </authorList>
    </citation>
    <scope>NUCLEOTIDE SEQUENCE</scope>
</reference>
<evidence type="ECO:0000313" key="1">
    <source>
        <dbReference type="EMBL" id="SVC14108.1"/>
    </source>
</evidence>
<protein>
    <submittedName>
        <fullName evidence="1">Uncharacterized protein</fullName>
    </submittedName>
</protein>
<dbReference type="EMBL" id="UINC01075684">
    <property type="protein sequence ID" value="SVC14108.1"/>
    <property type="molecule type" value="Genomic_DNA"/>
</dbReference>
<feature type="non-terminal residue" evidence="1">
    <location>
        <position position="1"/>
    </location>
</feature>
<accession>A0A382JQJ9</accession>
<proteinExistence type="predicted"/>
<organism evidence="1">
    <name type="scientific">marine metagenome</name>
    <dbReference type="NCBI Taxonomy" id="408172"/>
    <lineage>
        <taxon>unclassified sequences</taxon>
        <taxon>metagenomes</taxon>
        <taxon>ecological metagenomes</taxon>
    </lineage>
</organism>